<dbReference type="EMBL" id="CP065938">
    <property type="protein sequence ID" value="UWX05895.1"/>
    <property type="molecule type" value="Genomic_DNA"/>
</dbReference>
<dbReference type="Pfam" id="PF07690">
    <property type="entry name" value="MFS_1"/>
    <property type="match status" value="1"/>
</dbReference>
<feature type="transmembrane region" description="Helical" evidence="6">
    <location>
        <begin position="133"/>
        <end position="156"/>
    </location>
</feature>
<feature type="transmembrane region" description="Helical" evidence="6">
    <location>
        <begin position="46"/>
        <end position="63"/>
    </location>
</feature>
<evidence type="ECO:0000259" key="7">
    <source>
        <dbReference type="PROSITE" id="PS50850"/>
    </source>
</evidence>
<dbReference type="Proteomes" id="UP001058120">
    <property type="component" value="Chromosome"/>
</dbReference>
<evidence type="ECO:0000313" key="8">
    <source>
        <dbReference type="EMBL" id="UWX05895.1"/>
    </source>
</evidence>
<dbReference type="RefSeq" id="WP_334315486.1">
    <property type="nucleotide sequence ID" value="NZ_CP065938.1"/>
</dbReference>
<dbReference type="PANTHER" id="PTHR43124">
    <property type="entry name" value="PURINE EFFLUX PUMP PBUE"/>
    <property type="match status" value="1"/>
</dbReference>
<evidence type="ECO:0000256" key="5">
    <source>
        <dbReference type="ARBA" id="ARBA00023136"/>
    </source>
</evidence>
<sequence length="413" mass="45283">MTIFEKYARIFALSTLFAASNALPYIHFKFYDIIRAATQTTNTELGYLMTVFIVVSILIYLPAGIIGDRWSTRKILICSASITSLCNVVFAIIPSFASALVIWGVLAVSACGVYPCLIKAVRVSGDKEEQGRMFGTFLGMQGFVMVVIGFIDAYIYEMFTDQMDGLKYMLFFQAAALVIAVICVCLFITDKTPYDFYEDQDEKSASAVNTLLEVLKSGRVWILVVLITCSYGCYVSMGYMTPYTTNVLGASITFGAVLGTVRVYGIRIFAGPISGYIADKLGNSSRLMIIAYSIFIGLILYLLNMSPATSHTVIIAITMLISFACMMFYCVMYASMEEVRIPPHQTATAVSVITIFSSLPDAVFGLLYGHWLDVQGPVQGYVTIFNFIAVLACIGLLAVITVNAVGKKQITAE</sequence>
<feature type="domain" description="Major facilitator superfamily (MFS) profile" evidence="7">
    <location>
        <begin position="1"/>
        <end position="407"/>
    </location>
</feature>
<feature type="transmembrane region" description="Helical" evidence="6">
    <location>
        <begin position="220"/>
        <end position="241"/>
    </location>
</feature>
<feature type="transmembrane region" description="Helical" evidence="6">
    <location>
        <begin position="287"/>
        <end position="306"/>
    </location>
</feature>
<gene>
    <name evidence="8" type="ORF">JBF11_00765</name>
</gene>
<dbReference type="InterPro" id="IPR020846">
    <property type="entry name" value="MFS_dom"/>
</dbReference>
<protein>
    <submittedName>
        <fullName evidence="8">MFS transporter</fullName>
    </submittedName>
</protein>
<keyword evidence="9" id="KW-1185">Reference proteome</keyword>
<name>A0ABY5Y149_9BACT</name>
<keyword evidence="2" id="KW-1003">Cell membrane</keyword>
<feature type="transmembrane region" description="Helical" evidence="6">
    <location>
        <begin position="75"/>
        <end position="94"/>
    </location>
</feature>
<dbReference type="CDD" id="cd06174">
    <property type="entry name" value="MFS"/>
    <property type="match status" value="1"/>
</dbReference>
<dbReference type="PANTHER" id="PTHR43124:SF3">
    <property type="entry name" value="CHLORAMPHENICOL EFFLUX PUMP RV0191"/>
    <property type="match status" value="1"/>
</dbReference>
<dbReference type="InterPro" id="IPR036259">
    <property type="entry name" value="MFS_trans_sf"/>
</dbReference>
<keyword evidence="3 6" id="KW-0812">Transmembrane</keyword>
<feature type="transmembrane region" description="Helical" evidence="6">
    <location>
        <begin position="247"/>
        <end position="266"/>
    </location>
</feature>
<evidence type="ECO:0000256" key="1">
    <source>
        <dbReference type="ARBA" id="ARBA00004651"/>
    </source>
</evidence>
<feature type="transmembrane region" description="Helical" evidence="6">
    <location>
        <begin position="312"/>
        <end position="334"/>
    </location>
</feature>
<comment type="subcellular location">
    <subcellularLocation>
        <location evidence="1">Cell membrane</location>
        <topology evidence="1">Multi-pass membrane protein</topology>
    </subcellularLocation>
</comment>
<evidence type="ECO:0000256" key="4">
    <source>
        <dbReference type="ARBA" id="ARBA00022989"/>
    </source>
</evidence>
<keyword evidence="4 6" id="KW-1133">Transmembrane helix</keyword>
<evidence type="ECO:0000256" key="2">
    <source>
        <dbReference type="ARBA" id="ARBA00022475"/>
    </source>
</evidence>
<organism evidence="8 9">
    <name type="scientific">Taurinivorans muris</name>
    <dbReference type="NCBI Taxonomy" id="2787751"/>
    <lineage>
        <taxon>Bacteria</taxon>
        <taxon>Pseudomonadati</taxon>
        <taxon>Thermodesulfobacteriota</taxon>
        <taxon>Desulfovibrionia</taxon>
        <taxon>Desulfovibrionales</taxon>
        <taxon>Desulfovibrionaceae</taxon>
        <taxon>Taurinivorans</taxon>
    </lineage>
</organism>
<evidence type="ECO:0000256" key="3">
    <source>
        <dbReference type="ARBA" id="ARBA00022692"/>
    </source>
</evidence>
<dbReference type="SUPFAM" id="SSF103473">
    <property type="entry name" value="MFS general substrate transporter"/>
    <property type="match status" value="1"/>
</dbReference>
<dbReference type="InterPro" id="IPR011701">
    <property type="entry name" value="MFS"/>
</dbReference>
<proteinExistence type="predicted"/>
<feature type="transmembrane region" description="Helical" evidence="6">
    <location>
        <begin position="100"/>
        <end position="121"/>
    </location>
</feature>
<feature type="transmembrane region" description="Helical" evidence="6">
    <location>
        <begin position="346"/>
        <end position="368"/>
    </location>
</feature>
<accession>A0ABY5Y149</accession>
<evidence type="ECO:0000313" key="9">
    <source>
        <dbReference type="Proteomes" id="UP001058120"/>
    </source>
</evidence>
<reference evidence="8" key="1">
    <citation type="submission" date="2020-12" db="EMBL/GenBank/DDBJ databases">
        <title>Taurinivorans muris gen. nov., sp. nov., fundamental and realized metabolic niche of a ubiquitous sulfidogenic bacterium in the murine intestine.</title>
        <authorList>
            <person name="Ye H."/>
            <person name="Hanson B.T."/>
            <person name="Loy A."/>
        </authorList>
    </citation>
    <scope>NUCLEOTIDE SEQUENCE</scope>
    <source>
        <strain evidence="8">LT0009</strain>
    </source>
</reference>
<keyword evidence="5 6" id="KW-0472">Membrane</keyword>
<dbReference type="PROSITE" id="PS50850">
    <property type="entry name" value="MFS"/>
    <property type="match status" value="1"/>
</dbReference>
<feature type="transmembrane region" description="Helical" evidence="6">
    <location>
        <begin position="380"/>
        <end position="405"/>
    </location>
</feature>
<dbReference type="Gene3D" id="1.20.1250.20">
    <property type="entry name" value="MFS general substrate transporter like domains"/>
    <property type="match status" value="1"/>
</dbReference>
<feature type="transmembrane region" description="Helical" evidence="6">
    <location>
        <begin position="168"/>
        <end position="188"/>
    </location>
</feature>
<dbReference type="InterPro" id="IPR050189">
    <property type="entry name" value="MFS_Efflux_Transporters"/>
</dbReference>
<evidence type="ECO:0000256" key="6">
    <source>
        <dbReference type="SAM" id="Phobius"/>
    </source>
</evidence>